<keyword evidence="3" id="KW-1185">Reference proteome</keyword>
<evidence type="ECO:0000313" key="2">
    <source>
        <dbReference type="EMBL" id="DAZ97389.1"/>
    </source>
</evidence>
<dbReference type="Pfam" id="PF03184">
    <property type="entry name" value="DDE_1"/>
    <property type="match status" value="1"/>
</dbReference>
<organism evidence="2 3">
    <name type="scientific">Lagenidium giganteum</name>
    <dbReference type="NCBI Taxonomy" id="4803"/>
    <lineage>
        <taxon>Eukaryota</taxon>
        <taxon>Sar</taxon>
        <taxon>Stramenopiles</taxon>
        <taxon>Oomycota</taxon>
        <taxon>Peronosporomycetes</taxon>
        <taxon>Pythiales</taxon>
        <taxon>Pythiaceae</taxon>
    </lineage>
</organism>
<protein>
    <recommendedName>
        <fullName evidence="1">DDE-1 domain-containing protein</fullName>
    </recommendedName>
</protein>
<proteinExistence type="predicted"/>
<dbReference type="GO" id="GO:0003676">
    <property type="term" value="F:nucleic acid binding"/>
    <property type="evidence" value="ECO:0007669"/>
    <property type="project" value="InterPro"/>
</dbReference>
<feature type="domain" description="DDE-1" evidence="1">
    <location>
        <begin position="23"/>
        <end position="83"/>
    </location>
</feature>
<name>A0AAV2YVG2_9STRA</name>
<sequence>MDNVAGHKALEKIDNPDLQDTMDAVIARRNVALEFLPANSPDLCQPANVAVIQKMKHVWRKLWDKEKLRRANEKMLFNKTTKLASGLAR</sequence>
<gene>
    <name evidence="2" type="ORF">N0F65_011273</name>
</gene>
<evidence type="ECO:0000259" key="1">
    <source>
        <dbReference type="Pfam" id="PF03184"/>
    </source>
</evidence>
<dbReference type="InterPro" id="IPR004875">
    <property type="entry name" value="DDE_SF_endonuclease_dom"/>
</dbReference>
<dbReference type="Proteomes" id="UP001146120">
    <property type="component" value="Unassembled WGS sequence"/>
</dbReference>
<evidence type="ECO:0000313" key="3">
    <source>
        <dbReference type="Proteomes" id="UP001146120"/>
    </source>
</evidence>
<reference evidence="2" key="1">
    <citation type="submission" date="2022-11" db="EMBL/GenBank/DDBJ databases">
        <authorList>
            <person name="Morgan W.R."/>
            <person name="Tartar A."/>
        </authorList>
    </citation>
    <scope>NUCLEOTIDE SEQUENCE</scope>
    <source>
        <strain evidence="2">ARSEF 373</strain>
    </source>
</reference>
<comment type="caution">
    <text evidence="2">The sequence shown here is derived from an EMBL/GenBank/DDBJ whole genome shotgun (WGS) entry which is preliminary data.</text>
</comment>
<accession>A0AAV2YVG2</accession>
<reference evidence="2" key="2">
    <citation type="journal article" date="2023" name="Microbiol Resour">
        <title>Decontamination and Annotation of the Draft Genome Sequence of the Oomycete Lagenidium giganteum ARSEF 373.</title>
        <authorList>
            <person name="Morgan W.R."/>
            <person name="Tartar A."/>
        </authorList>
    </citation>
    <scope>NUCLEOTIDE SEQUENCE</scope>
    <source>
        <strain evidence="2">ARSEF 373</strain>
    </source>
</reference>
<dbReference type="AlphaFoldDB" id="A0AAV2YVG2"/>
<dbReference type="EMBL" id="DAKRPA010000136">
    <property type="protein sequence ID" value="DAZ97389.1"/>
    <property type="molecule type" value="Genomic_DNA"/>
</dbReference>